<dbReference type="InterPro" id="IPR001492">
    <property type="entry name" value="Flagellin"/>
</dbReference>
<evidence type="ECO:0000259" key="6">
    <source>
        <dbReference type="Pfam" id="PF00669"/>
    </source>
</evidence>
<dbReference type="Gene3D" id="6.10.280.190">
    <property type="match status" value="1"/>
</dbReference>
<dbReference type="PRINTS" id="PR00207">
    <property type="entry name" value="FLAGELLIN"/>
</dbReference>
<dbReference type="PANTHER" id="PTHR42792:SF2">
    <property type="entry name" value="FLAGELLIN"/>
    <property type="match status" value="1"/>
</dbReference>
<dbReference type="EMBL" id="AP019514">
    <property type="protein sequence ID" value="BBI64330.1"/>
    <property type="molecule type" value="Genomic_DNA"/>
</dbReference>
<dbReference type="GO" id="GO:0009288">
    <property type="term" value="C:bacterial-type flagellum"/>
    <property type="evidence" value="ECO:0007669"/>
    <property type="project" value="UniProtKB-SubCell"/>
</dbReference>
<comment type="similarity">
    <text evidence="3">Belongs to the bacterial flagellin family.</text>
</comment>
<dbReference type="SUPFAM" id="SSF64518">
    <property type="entry name" value="Phase 1 flagellin"/>
    <property type="match status" value="1"/>
</dbReference>
<dbReference type="PANTHER" id="PTHR42792">
    <property type="entry name" value="FLAGELLIN"/>
    <property type="match status" value="1"/>
</dbReference>
<dbReference type="Gene3D" id="1.20.1330.10">
    <property type="entry name" value="f41 fragment of flagellin, N-terminal domain"/>
    <property type="match status" value="1"/>
</dbReference>
<keyword evidence="5" id="KW-0975">Bacterial flagellum</keyword>
<dbReference type="GO" id="GO:0005198">
    <property type="term" value="F:structural molecule activity"/>
    <property type="evidence" value="ECO:0007669"/>
    <property type="project" value="InterPro"/>
</dbReference>
<name>A0A455UDJ7_9GAMM</name>
<reference evidence="7 8" key="1">
    <citation type="journal article" date="2019" name="Microbiol. Resour. Announc.">
        <title>Complete Genome Sequence of Halomonas sulfidaeris Strain Esulfide1 Isolated from a Metal Sulfide Rock at a Depth of 2,200 Meters, Obtained Using Nanopore Sequencing.</title>
        <authorList>
            <person name="Saito M."/>
            <person name="Nishigata A."/>
            <person name="Galipon J."/>
            <person name="Arakawa K."/>
        </authorList>
    </citation>
    <scope>NUCLEOTIDE SEQUENCE [LARGE SCALE GENOMIC DNA]</scope>
    <source>
        <strain evidence="7 8">ATCC BAA-803</strain>
    </source>
</reference>
<evidence type="ECO:0000256" key="1">
    <source>
        <dbReference type="ARBA" id="ARBA00004365"/>
    </source>
</evidence>
<proteinExistence type="inferred from homology"/>
<dbReference type="InterPro" id="IPR001029">
    <property type="entry name" value="Flagellin_N"/>
</dbReference>
<evidence type="ECO:0000313" key="7">
    <source>
        <dbReference type="EMBL" id="BBI64330.1"/>
    </source>
</evidence>
<evidence type="ECO:0000256" key="5">
    <source>
        <dbReference type="ARBA" id="ARBA00023143"/>
    </source>
</evidence>
<dbReference type="Proteomes" id="UP000320231">
    <property type="component" value="Chromosome"/>
</dbReference>
<evidence type="ECO:0000256" key="4">
    <source>
        <dbReference type="ARBA" id="ARBA00022525"/>
    </source>
</evidence>
<evidence type="ECO:0000256" key="3">
    <source>
        <dbReference type="ARBA" id="ARBA00005709"/>
    </source>
</evidence>
<dbReference type="KEGG" id="hsr:HSBAA_56360"/>
<accession>A0A455UDJ7</accession>
<evidence type="ECO:0000313" key="8">
    <source>
        <dbReference type="Proteomes" id="UP000320231"/>
    </source>
</evidence>
<organism evidence="7 8">
    <name type="scientific">Vreelandella sulfidaeris</name>
    <dbReference type="NCBI Taxonomy" id="115553"/>
    <lineage>
        <taxon>Bacteria</taxon>
        <taxon>Pseudomonadati</taxon>
        <taxon>Pseudomonadota</taxon>
        <taxon>Gammaproteobacteria</taxon>
        <taxon>Oceanospirillales</taxon>
        <taxon>Halomonadaceae</taxon>
        <taxon>Vreelandella</taxon>
    </lineage>
</organism>
<dbReference type="AlphaFoldDB" id="A0A455UDJ7"/>
<evidence type="ECO:0000256" key="2">
    <source>
        <dbReference type="ARBA" id="ARBA00004613"/>
    </source>
</evidence>
<gene>
    <name evidence="7" type="ORF">HSBAA_56360</name>
</gene>
<keyword evidence="4" id="KW-0964">Secreted</keyword>
<comment type="subcellular location">
    <subcellularLocation>
        <location evidence="1">Bacterial flagellum</location>
    </subcellularLocation>
    <subcellularLocation>
        <location evidence="2">Secreted</location>
    </subcellularLocation>
</comment>
<sequence length="139" mass="14867">MAVINTNLLSLNGQNQLQRSQSAMETAIERLSSGLPINSAKDDAAGQAIANRMESNLRAGSALTCGINDGISLMQTAEGRLDSINALLQRSSELAIQSTKDTLSDAERSSINAEYQQLAEEIDRLAFSAEAFGKTPSHR</sequence>
<dbReference type="Pfam" id="PF00669">
    <property type="entry name" value="Flagellin_N"/>
    <property type="match status" value="1"/>
</dbReference>
<protein>
    <recommendedName>
        <fullName evidence="6">Flagellin N-terminal domain-containing protein</fullName>
    </recommendedName>
</protein>
<dbReference type="GO" id="GO:0005576">
    <property type="term" value="C:extracellular region"/>
    <property type="evidence" value="ECO:0007669"/>
    <property type="project" value="UniProtKB-SubCell"/>
</dbReference>
<feature type="domain" description="Flagellin N-terminal" evidence="6">
    <location>
        <begin position="4"/>
        <end position="129"/>
    </location>
</feature>